<comment type="caution">
    <text evidence="3">The sequence shown here is derived from an EMBL/GenBank/DDBJ whole genome shotgun (WGS) entry which is preliminary data.</text>
</comment>
<feature type="signal peptide" evidence="2">
    <location>
        <begin position="1"/>
        <end position="24"/>
    </location>
</feature>
<gene>
    <name evidence="3" type="ORF">QR685DRAFT_557258</name>
</gene>
<evidence type="ECO:0000256" key="2">
    <source>
        <dbReference type="SAM" id="SignalP"/>
    </source>
</evidence>
<feature type="compositionally biased region" description="Low complexity" evidence="1">
    <location>
        <begin position="36"/>
        <end position="45"/>
    </location>
</feature>
<feature type="region of interest" description="Disordered" evidence="1">
    <location>
        <begin position="36"/>
        <end position="66"/>
    </location>
</feature>
<keyword evidence="2" id="KW-0732">Signal</keyword>
<keyword evidence="4" id="KW-1185">Reference proteome</keyword>
<evidence type="ECO:0000313" key="3">
    <source>
        <dbReference type="EMBL" id="KAL0466299.1"/>
    </source>
</evidence>
<organism evidence="3 4">
    <name type="scientific">Neurospora intermedia</name>
    <dbReference type="NCBI Taxonomy" id="5142"/>
    <lineage>
        <taxon>Eukaryota</taxon>
        <taxon>Fungi</taxon>
        <taxon>Dikarya</taxon>
        <taxon>Ascomycota</taxon>
        <taxon>Pezizomycotina</taxon>
        <taxon>Sordariomycetes</taxon>
        <taxon>Sordariomycetidae</taxon>
        <taxon>Sordariales</taxon>
        <taxon>Sordariaceae</taxon>
        <taxon>Neurospora</taxon>
    </lineage>
</organism>
<proteinExistence type="predicted"/>
<evidence type="ECO:0000313" key="4">
    <source>
        <dbReference type="Proteomes" id="UP001451303"/>
    </source>
</evidence>
<accession>A0ABR3D0W0</accession>
<dbReference type="Proteomes" id="UP001451303">
    <property type="component" value="Unassembled WGS sequence"/>
</dbReference>
<sequence length="92" mass="9964">MTTLRHLVLLLLSTIFTSPALSSAINILRKTVSDETATTSSTASTFPLDNNRGIIPTPPTIPSQNPTARSFFLYESTDIHLDSPTQTSKTSN</sequence>
<dbReference type="EMBL" id="JAVLET010000013">
    <property type="protein sequence ID" value="KAL0466299.1"/>
    <property type="molecule type" value="Genomic_DNA"/>
</dbReference>
<feature type="chain" id="PRO_5046302584" evidence="2">
    <location>
        <begin position="25"/>
        <end position="92"/>
    </location>
</feature>
<name>A0ABR3D0W0_NEUIN</name>
<protein>
    <submittedName>
        <fullName evidence="3">Uncharacterized protein</fullName>
    </submittedName>
</protein>
<evidence type="ECO:0000256" key="1">
    <source>
        <dbReference type="SAM" id="MobiDB-lite"/>
    </source>
</evidence>
<reference evidence="3 4" key="1">
    <citation type="submission" date="2023-09" db="EMBL/GenBank/DDBJ databases">
        <title>Multi-omics analysis of a traditional fermented food reveals byproduct-associated fungal strains for waste-to-food upcycling.</title>
        <authorList>
            <consortium name="Lawrence Berkeley National Laboratory"/>
            <person name="Rekdal V.M."/>
            <person name="Villalobos-Escobedo J.M."/>
            <person name="Rodriguez-Valeron N."/>
            <person name="Garcia M.O."/>
            <person name="Vasquez D.P."/>
            <person name="Damayanti I."/>
            <person name="Sorensen P.M."/>
            <person name="Baidoo E.E."/>
            <person name="De Carvalho A.C."/>
            <person name="Riley R."/>
            <person name="Lipzen A."/>
            <person name="He G."/>
            <person name="Yan M."/>
            <person name="Haridas S."/>
            <person name="Daum C."/>
            <person name="Yoshinaga Y."/>
            <person name="Ng V."/>
            <person name="Grigoriev I.V."/>
            <person name="Munk R."/>
            <person name="Nuraida L."/>
            <person name="Wijaya C.H."/>
            <person name="Morales P.-C."/>
            <person name="Keasling J.D."/>
        </authorList>
    </citation>
    <scope>NUCLEOTIDE SEQUENCE [LARGE SCALE GENOMIC DNA]</scope>
    <source>
        <strain evidence="3 4">FGSC 2613</strain>
    </source>
</reference>